<protein>
    <submittedName>
        <fullName evidence="1">Uncharacterized protein</fullName>
    </submittedName>
</protein>
<dbReference type="EMBL" id="OX465086">
    <property type="protein sequence ID" value="CAI9261141.1"/>
    <property type="molecule type" value="Genomic_DNA"/>
</dbReference>
<name>A0AA35UV28_LACSI</name>
<dbReference type="Proteomes" id="UP001177003">
    <property type="component" value="Chromosome 0"/>
</dbReference>
<accession>A0AA35UV28</accession>
<dbReference type="AlphaFoldDB" id="A0AA35UV28"/>
<gene>
    <name evidence="1" type="ORF">LSALG_LOCUS1941</name>
</gene>
<evidence type="ECO:0000313" key="2">
    <source>
        <dbReference type="Proteomes" id="UP001177003"/>
    </source>
</evidence>
<organism evidence="1 2">
    <name type="scientific">Lactuca saligna</name>
    <name type="common">Willowleaf lettuce</name>
    <dbReference type="NCBI Taxonomy" id="75948"/>
    <lineage>
        <taxon>Eukaryota</taxon>
        <taxon>Viridiplantae</taxon>
        <taxon>Streptophyta</taxon>
        <taxon>Embryophyta</taxon>
        <taxon>Tracheophyta</taxon>
        <taxon>Spermatophyta</taxon>
        <taxon>Magnoliopsida</taxon>
        <taxon>eudicotyledons</taxon>
        <taxon>Gunneridae</taxon>
        <taxon>Pentapetalae</taxon>
        <taxon>asterids</taxon>
        <taxon>campanulids</taxon>
        <taxon>Asterales</taxon>
        <taxon>Asteraceae</taxon>
        <taxon>Cichorioideae</taxon>
        <taxon>Cichorieae</taxon>
        <taxon>Lactucinae</taxon>
        <taxon>Lactuca</taxon>
    </lineage>
</organism>
<reference evidence="1" key="1">
    <citation type="submission" date="2023-04" db="EMBL/GenBank/DDBJ databases">
        <authorList>
            <person name="Vijverberg K."/>
            <person name="Xiong W."/>
            <person name="Schranz E."/>
        </authorList>
    </citation>
    <scope>NUCLEOTIDE SEQUENCE</scope>
</reference>
<proteinExistence type="predicted"/>
<keyword evidence="2" id="KW-1185">Reference proteome</keyword>
<sequence length="107" mass="12080">MRWKQAFSILVACRREGPGQLCSGLVSKSKGWKCPQVPKNDSQLLGTSCYTKEERPIFIVGVGLNTYDTATVRLIINVFLRINMRLLQMCLLLEKGYICLLFGIGHM</sequence>
<evidence type="ECO:0000313" key="1">
    <source>
        <dbReference type="EMBL" id="CAI9261141.1"/>
    </source>
</evidence>